<proteinExistence type="predicted"/>
<dbReference type="RefSeq" id="XP_012183660.1">
    <property type="nucleotide sequence ID" value="XM_012328270.1"/>
</dbReference>
<keyword evidence="3" id="KW-1185">Reference proteome</keyword>
<feature type="compositionally biased region" description="Low complexity" evidence="1">
    <location>
        <begin position="68"/>
        <end position="81"/>
    </location>
</feature>
<evidence type="ECO:0000313" key="3">
    <source>
        <dbReference type="Proteomes" id="UP000006352"/>
    </source>
</evidence>
<protein>
    <recommendedName>
        <fullName evidence="4">Conidiation protein 6</fullName>
    </recommendedName>
</protein>
<feature type="compositionally biased region" description="Basic and acidic residues" evidence="1">
    <location>
        <begin position="1"/>
        <end position="11"/>
    </location>
</feature>
<dbReference type="Proteomes" id="UP000006352">
    <property type="component" value="Unassembled WGS sequence"/>
</dbReference>
<dbReference type="InParanoid" id="J4HZB3"/>
<dbReference type="PANTHER" id="PTHR36576">
    <property type="entry name" value="UPF0654 PROTEIN C11D3.01C-RELATED"/>
    <property type="match status" value="1"/>
</dbReference>
<dbReference type="AlphaFoldDB" id="J4HZB3"/>
<accession>J4HZB3</accession>
<sequence>MSASERKERNHLASHAKLTCGPAFPDKDPGRVAAGLKAAIHNPNVSEEAKERATDRLHHMGGTEEVNTSPSTATHSTTTGSGQETSRVLGGYKATLNNEHASAKAKEHAREVLEAAGYTVERDPNVSEDEHHTHVLAGYKAALHNPRVSNEAKQHAREYLKEQGAL</sequence>
<reference evidence="2 3" key="1">
    <citation type="journal article" date="2012" name="Appl. Environ. Microbiol.">
        <title>Short-read sequencing for genomic analysis of the brown rot fungus Fibroporia radiculosa.</title>
        <authorList>
            <person name="Tang J.D."/>
            <person name="Perkins A.D."/>
            <person name="Sonstegard T.S."/>
            <person name="Schroeder S.G."/>
            <person name="Burgess S.C."/>
            <person name="Diehl S.V."/>
        </authorList>
    </citation>
    <scope>NUCLEOTIDE SEQUENCE [LARGE SCALE GENOMIC DNA]</scope>
    <source>
        <strain evidence="2 3">TFFH 294</strain>
    </source>
</reference>
<evidence type="ECO:0000256" key="1">
    <source>
        <dbReference type="SAM" id="MobiDB-lite"/>
    </source>
</evidence>
<dbReference type="GeneID" id="24099288"/>
<dbReference type="InterPro" id="IPR018824">
    <property type="entry name" value="Conidiation-specific_6"/>
</dbReference>
<dbReference type="InterPro" id="IPR052670">
    <property type="entry name" value="UPF0654_domain"/>
</dbReference>
<dbReference type="HOGENOM" id="CLU_107705_0_0_1"/>
<dbReference type="FunCoup" id="J4HZB3">
    <property type="interactions" value="269"/>
</dbReference>
<evidence type="ECO:0000313" key="2">
    <source>
        <dbReference type="EMBL" id="CCM04377.1"/>
    </source>
</evidence>
<dbReference type="EMBL" id="HE797153">
    <property type="protein sequence ID" value="CCM04377.1"/>
    <property type="molecule type" value="Genomic_DNA"/>
</dbReference>
<dbReference type="GO" id="GO:0005737">
    <property type="term" value="C:cytoplasm"/>
    <property type="evidence" value="ECO:0007669"/>
    <property type="project" value="TreeGrafter"/>
</dbReference>
<gene>
    <name evidence="2" type="ORF">FIBRA_06551</name>
</gene>
<organism evidence="2 3">
    <name type="scientific">Fibroporia radiculosa</name>
    <dbReference type="NCBI Taxonomy" id="599839"/>
    <lineage>
        <taxon>Eukaryota</taxon>
        <taxon>Fungi</taxon>
        <taxon>Dikarya</taxon>
        <taxon>Basidiomycota</taxon>
        <taxon>Agaricomycotina</taxon>
        <taxon>Agaricomycetes</taxon>
        <taxon>Polyporales</taxon>
        <taxon>Fibroporiaceae</taxon>
        <taxon>Fibroporia</taxon>
    </lineage>
</organism>
<dbReference type="PANTHER" id="PTHR36576:SF1">
    <property type="entry name" value="UPF0654 PROTEIN C11D3.01C-RELATED"/>
    <property type="match status" value="1"/>
</dbReference>
<dbReference type="OrthoDB" id="5419162at2759"/>
<name>J4HZB3_9APHY</name>
<evidence type="ECO:0008006" key="4">
    <source>
        <dbReference type="Google" id="ProtNLM"/>
    </source>
</evidence>
<dbReference type="Pfam" id="PF10346">
    <property type="entry name" value="Con-6"/>
    <property type="match status" value="3"/>
</dbReference>
<feature type="region of interest" description="Disordered" evidence="1">
    <location>
        <begin position="1"/>
        <end position="86"/>
    </location>
</feature>
<feature type="compositionally biased region" description="Basic and acidic residues" evidence="1">
    <location>
        <begin position="47"/>
        <end position="62"/>
    </location>
</feature>